<dbReference type="EMBL" id="CP013236">
    <property type="protein sequence ID" value="AMP16680.1"/>
    <property type="molecule type" value="Genomic_DNA"/>
</dbReference>
<sequence length="94" mass="10258">MPTITIRLPADLKARVAAAAAHADITPHNFILSAIAERMAREERYGDFNAAAEQRYASMTASGQTIPWAEMRNYLEQRLAGKADAVKPTAKTGQ</sequence>
<dbReference type="RefSeq" id="WP_062118780.1">
    <property type="nucleotide sequence ID" value="NZ_CP013236.1"/>
</dbReference>
<name>A0ABN4MEN9_9BURK</name>
<dbReference type="SUPFAM" id="SSF47598">
    <property type="entry name" value="Ribbon-helix-helix"/>
    <property type="match status" value="1"/>
</dbReference>
<evidence type="ECO:0008006" key="3">
    <source>
        <dbReference type="Google" id="ProtNLM"/>
    </source>
</evidence>
<reference evidence="1 2" key="1">
    <citation type="submission" date="2015-11" db="EMBL/GenBank/DDBJ databases">
        <title>Exploring the genomic traits of fungus-feeding bacterial genus Collimonas.</title>
        <authorList>
            <person name="Song C."/>
            <person name="Schmidt R."/>
            <person name="de Jager V."/>
            <person name="Krzyzanowska D."/>
            <person name="Jongedijk E."/>
            <person name="Cankar K."/>
            <person name="Beekwilder J."/>
            <person name="van Veen A."/>
            <person name="de Boer W."/>
            <person name="van Veen J.A."/>
            <person name="Garbeva P."/>
        </authorList>
    </citation>
    <scope>NUCLEOTIDE SEQUENCE [LARGE SCALE GENOMIC DNA]</scope>
    <source>
        <strain evidence="1 2">Ter291</strain>
    </source>
</reference>
<dbReference type="Proteomes" id="UP000074914">
    <property type="component" value="Chromosome"/>
</dbReference>
<gene>
    <name evidence="1" type="ORF">CPter291_4454</name>
</gene>
<keyword evidence="2" id="KW-1185">Reference proteome</keyword>
<accession>A0ABN4MEN9</accession>
<evidence type="ECO:0000313" key="1">
    <source>
        <dbReference type="EMBL" id="AMP16680.1"/>
    </source>
</evidence>
<dbReference type="InterPro" id="IPR010985">
    <property type="entry name" value="Ribbon_hlx_hlx"/>
</dbReference>
<protein>
    <recommendedName>
        <fullName evidence="3">Ribbon-helix-helix, copG family protein</fullName>
    </recommendedName>
</protein>
<organism evidence="1 2">
    <name type="scientific">Collimonas pratensis</name>
    <dbReference type="NCBI Taxonomy" id="279113"/>
    <lineage>
        <taxon>Bacteria</taxon>
        <taxon>Pseudomonadati</taxon>
        <taxon>Pseudomonadota</taxon>
        <taxon>Betaproteobacteria</taxon>
        <taxon>Burkholderiales</taxon>
        <taxon>Oxalobacteraceae</taxon>
        <taxon>Collimonas</taxon>
    </lineage>
</organism>
<evidence type="ECO:0000313" key="2">
    <source>
        <dbReference type="Proteomes" id="UP000074914"/>
    </source>
</evidence>
<proteinExistence type="predicted"/>